<accession>A0A7W5ZVB7</accession>
<dbReference type="Gene3D" id="3.40.50.150">
    <property type="entry name" value="Vaccinia Virus protein VP39"/>
    <property type="match status" value="1"/>
</dbReference>
<dbReference type="InterPro" id="IPR029063">
    <property type="entry name" value="SAM-dependent_MTases_sf"/>
</dbReference>
<dbReference type="SUPFAM" id="SSF53335">
    <property type="entry name" value="S-adenosyl-L-methionine-dependent methyltransferases"/>
    <property type="match status" value="1"/>
</dbReference>
<name>A0A7W5ZVB7_9SPHN</name>
<dbReference type="EMBL" id="JACICY010000003">
    <property type="protein sequence ID" value="MBB3860635.1"/>
    <property type="molecule type" value="Genomic_DNA"/>
</dbReference>
<organism evidence="1 2">
    <name type="scientific">Novosphingobium hassiacum</name>
    <dbReference type="NCBI Taxonomy" id="173676"/>
    <lineage>
        <taxon>Bacteria</taxon>
        <taxon>Pseudomonadati</taxon>
        <taxon>Pseudomonadota</taxon>
        <taxon>Alphaproteobacteria</taxon>
        <taxon>Sphingomonadales</taxon>
        <taxon>Sphingomonadaceae</taxon>
        <taxon>Novosphingobium</taxon>
    </lineage>
</organism>
<dbReference type="GO" id="GO:0035242">
    <property type="term" value="F:protein-arginine omega-N asymmetric methyltransferase activity"/>
    <property type="evidence" value="ECO:0007669"/>
    <property type="project" value="UniProtKB-EC"/>
</dbReference>
<evidence type="ECO:0000313" key="1">
    <source>
        <dbReference type="EMBL" id="MBB3860635.1"/>
    </source>
</evidence>
<protein>
    <submittedName>
        <fullName evidence="1">Protein arginine N-methyltransferase 1</fullName>
        <ecNumber evidence="1">2.1.1.319</ecNumber>
    </submittedName>
</protein>
<dbReference type="AlphaFoldDB" id="A0A7W5ZVB7"/>
<keyword evidence="1" id="KW-0808">Transferase</keyword>
<dbReference type="Pfam" id="PF06325">
    <property type="entry name" value="PrmA"/>
    <property type="match status" value="1"/>
</dbReference>
<dbReference type="GO" id="GO:0042054">
    <property type="term" value="F:histone methyltransferase activity"/>
    <property type="evidence" value="ECO:0007669"/>
    <property type="project" value="TreeGrafter"/>
</dbReference>
<proteinExistence type="predicted"/>
<dbReference type="EC" id="2.1.1.319" evidence="1"/>
<dbReference type="PANTHER" id="PTHR11006">
    <property type="entry name" value="PROTEIN ARGININE N-METHYLTRANSFERASE"/>
    <property type="match status" value="1"/>
</dbReference>
<comment type="caution">
    <text evidence="1">The sequence shown here is derived from an EMBL/GenBank/DDBJ whole genome shotgun (WGS) entry which is preliminary data.</text>
</comment>
<dbReference type="PANTHER" id="PTHR11006:SF53">
    <property type="entry name" value="PROTEIN ARGININE N-METHYLTRANSFERASE 3"/>
    <property type="match status" value="1"/>
</dbReference>
<evidence type="ECO:0000313" key="2">
    <source>
        <dbReference type="Proteomes" id="UP000562395"/>
    </source>
</evidence>
<keyword evidence="2" id="KW-1185">Reference proteome</keyword>
<dbReference type="Proteomes" id="UP000562395">
    <property type="component" value="Unassembled WGS sequence"/>
</dbReference>
<gene>
    <name evidence="1" type="ORF">GGQ88_001901</name>
</gene>
<dbReference type="RefSeq" id="WP_183612879.1">
    <property type="nucleotide sequence ID" value="NZ_JACICY010000003.1"/>
</dbReference>
<dbReference type="InterPro" id="IPR025799">
    <property type="entry name" value="Arg_MeTrfase"/>
</dbReference>
<keyword evidence="1" id="KW-0489">Methyltransferase</keyword>
<dbReference type="CDD" id="cd02440">
    <property type="entry name" value="AdoMet_MTases"/>
    <property type="match status" value="1"/>
</dbReference>
<dbReference type="Gene3D" id="2.70.160.11">
    <property type="entry name" value="Hnrnp arginine n-methyltransferase1"/>
    <property type="match status" value="1"/>
</dbReference>
<dbReference type="GO" id="GO:0032259">
    <property type="term" value="P:methylation"/>
    <property type="evidence" value="ECO:0007669"/>
    <property type="project" value="UniProtKB-KW"/>
</dbReference>
<reference evidence="1 2" key="1">
    <citation type="submission" date="2020-08" db="EMBL/GenBank/DDBJ databases">
        <title>Genomic Encyclopedia of Type Strains, Phase IV (KMG-IV): sequencing the most valuable type-strain genomes for metagenomic binning, comparative biology and taxonomic classification.</title>
        <authorList>
            <person name="Goeker M."/>
        </authorList>
    </citation>
    <scope>NUCLEOTIDE SEQUENCE [LARGE SCALE GENOMIC DNA]</scope>
    <source>
        <strain evidence="1 2">DSM 14552</strain>
    </source>
</reference>
<sequence length="337" mass="36735">MSDTLSEHRSYLVDERRLSRYTRAISKVIKPGDAVVDLGCGFGILGLMCLNAGAGKVWGIDGSDAIHIASETARIAGLADNYQCVGEQTFRAELPERVDVLICDHVGYFGVDYGIVELMSDARRRMLKPGGRMIPERLRLFLAGVRSDACRGLLDAWETSYVPSQYHWLRDYAVGTKHAVTYKPDEIATNPVLAGTVELGADAPDALVFKAVLSIDETGQLDGIGGWFDCDLGGGETMTNSPLARDKISRYQVFLGFDQPLMVEAGDAVEVSVRVGHQNSILAWSVRDPATGKVQKYSNWASMPMATSARMKPDNSARTLNRQGQALQILLSCPMTA</sequence>